<dbReference type="SUPFAM" id="SSF46689">
    <property type="entry name" value="Homeodomain-like"/>
    <property type="match status" value="1"/>
</dbReference>
<protein>
    <recommendedName>
        <fullName evidence="5">HTH tetR-type domain-containing protein</fullName>
    </recommendedName>
</protein>
<evidence type="ECO:0000313" key="7">
    <source>
        <dbReference type="Proteomes" id="UP000093592"/>
    </source>
</evidence>
<keyword evidence="1" id="KW-0805">Transcription regulation</keyword>
<dbReference type="EMBL" id="LZKJ01000056">
    <property type="protein sequence ID" value="OBI49944.1"/>
    <property type="molecule type" value="Genomic_DNA"/>
</dbReference>
<evidence type="ECO:0000256" key="2">
    <source>
        <dbReference type="ARBA" id="ARBA00023125"/>
    </source>
</evidence>
<dbReference type="Proteomes" id="UP000093592">
    <property type="component" value="Unassembled WGS sequence"/>
</dbReference>
<keyword evidence="2 4" id="KW-0238">DNA-binding</keyword>
<proteinExistence type="predicted"/>
<dbReference type="PRINTS" id="PR00455">
    <property type="entry name" value="HTHTETR"/>
</dbReference>
<dbReference type="Pfam" id="PF00440">
    <property type="entry name" value="TetR_N"/>
    <property type="match status" value="1"/>
</dbReference>
<evidence type="ECO:0000256" key="3">
    <source>
        <dbReference type="ARBA" id="ARBA00023163"/>
    </source>
</evidence>
<dbReference type="PROSITE" id="PS50977">
    <property type="entry name" value="HTH_TETR_2"/>
    <property type="match status" value="1"/>
</dbReference>
<dbReference type="InterPro" id="IPR050109">
    <property type="entry name" value="HTH-type_TetR-like_transc_reg"/>
</dbReference>
<evidence type="ECO:0000259" key="5">
    <source>
        <dbReference type="PROSITE" id="PS50977"/>
    </source>
</evidence>
<dbReference type="Gene3D" id="1.10.10.60">
    <property type="entry name" value="Homeodomain-like"/>
    <property type="match status" value="1"/>
</dbReference>
<keyword evidence="3" id="KW-0804">Transcription</keyword>
<dbReference type="InterPro" id="IPR001647">
    <property type="entry name" value="HTH_TetR"/>
</dbReference>
<dbReference type="PANTHER" id="PTHR30055">
    <property type="entry name" value="HTH-TYPE TRANSCRIPTIONAL REGULATOR RUTR"/>
    <property type="match status" value="1"/>
</dbReference>
<sequence length="202" mass="21640">MRVRTHTGRRRNDAARDAILTAAAELLESQGSAKITMASIAQRAGAGKQTLYRWWPTKGALLLEAMVALAESEVIAAETSDLRSDLTSFVRATFAAATKHRSLLLGVLREALGDPDTAAELDEFAASRRAALREIIEAAVERGEIVQRGAIDLVVDQVFGLLWYRLIFGNAPLTRAAAGRVVESMLVQLMPAGSNGRAPSGA</sequence>
<organism evidence="6 7">
    <name type="scientific">Mycobacterium kyorinense</name>
    <dbReference type="NCBI Taxonomy" id="487514"/>
    <lineage>
        <taxon>Bacteria</taxon>
        <taxon>Bacillati</taxon>
        <taxon>Actinomycetota</taxon>
        <taxon>Actinomycetes</taxon>
        <taxon>Mycobacteriales</taxon>
        <taxon>Mycobacteriaceae</taxon>
        <taxon>Mycobacterium</taxon>
    </lineage>
</organism>
<dbReference type="InterPro" id="IPR011075">
    <property type="entry name" value="TetR_C"/>
</dbReference>
<dbReference type="Pfam" id="PF16859">
    <property type="entry name" value="TetR_C_11"/>
    <property type="match status" value="1"/>
</dbReference>
<reference evidence="7" key="1">
    <citation type="submission" date="2016-06" db="EMBL/GenBank/DDBJ databases">
        <authorList>
            <person name="Sutton G."/>
            <person name="Brinkac L."/>
            <person name="Sanka R."/>
            <person name="Adams M."/>
            <person name="Lau E."/>
            <person name="Sam S."/>
            <person name="Sreng N."/>
            <person name="Him V."/>
            <person name="Kerleguer A."/>
            <person name="Cheng S."/>
        </authorList>
    </citation>
    <scope>NUCLEOTIDE SEQUENCE [LARGE SCALE GENOMIC DNA]</scope>
    <source>
        <strain evidence="7">E861</strain>
    </source>
</reference>
<feature type="domain" description="HTH tetR-type" evidence="5">
    <location>
        <begin position="13"/>
        <end position="73"/>
    </location>
</feature>
<accession>A0A1A2ZH77</accession>
<dbReference type="Gene3D" id="1.10.357.10">
    <property type="entry name" value="Tetracycline Repressor, domain 2"/>
    <property type="match status" value="1"/>
</dbReference>
<dbReference type="AlphaFoldDB" id="A0A1A2ZH77"/>
<gene>
    <name evidence="6" type="ORF">A5707_15825</name>
</gene>
<dbReference type="OrthoDB" id="9796019at2"/>
<dbReference type="GO" id="GO:0000976">
    <property type="term" value="F:transcription cis-regulatory region binding"/>
    <property type="evidence" value="ECO:0007669"/>
    <property type="project" value="TreeGrafter"/>
</dbReference>
<evidence type="ECO:0000256" key="1">
    <source>
        <dbReference type="ARBA" id="ARBA00023015"/>
    </source>
</evidence>
<feature type="DNA-binding region" description="H-T-H motif" evidence="4">
    <location>
        <begin position="36"/>
        <end position="55"/>
    </location>
</feature>
<name>A0A1A2ZH77_9MYCO</name>
<evidence type="ECO:0000256" key="4">
    <source>
        <dbReference type="PROSITE-ProRule" id="PRU00335"/>
    </source>
</evidence>
<dbReference type="InterPro" id="IPR009057">
    <property type="entry name" value="Homeodomain-like_sf"/>
</dbReference>
<dbReference type="GO" id="GO:0003700">
    <property type="term" value="F:DNA-binding transcription factor activity"/>
    <property type="evidence" value="ECO:0007669"/>
    <property type="project" value="TreeGrafter"/>
</dbReference>
<dbReference type="InterPro" id="IPR036271">
    <property type="entry name" value="Tet_transcr_reg_TetR-rel_C_sf"/>
</dbReference>
<dbReference type="PANTHER" id="PTHR30055:SF148">
    <property type="entry name" value="TETR-FAMILY TRANSCRIPTIONAL REGULATOR"/>
    <property type="match status" value="1"/>
</dbReference>
<dbReference type="SUPFAM" id="SSF48498">
    <property type="entry name" value="Tetracyclin repressor-like, C-terminal domain"/>
    <property type="match status" value="1"/>
</dbReference>
<evidence type="ECO:0000313" key="6">
    <source>
        <dbReference type="EMBL" id="OBI49944.1"/>
    </source>
</evidence>
<comment type="caution">
    <text evidence="6">The sequence shown here is derived from an EMBL/GenBank/DDBJ whole genome shotgun (WGS) entry which is preliminary data.</text>
</comment>